<reference evidence="1" key="1">
    <citation type="submission" date="2021-05" db="EMBL/GenBank/DDBJ databases">
        <authorList>
            <person name="Scholz U."/>
            <person name="Mascher M."/>
            <person name="Fiebig A."/>
        </authorList>
    </citation>
    <scope>NUCLEOTIDE SEQUENCE [LARGE SCALE GENOMIC DNA]</scope>
</reference>
<protein>
    <submittedName>
        <fullName evidence="1">Uncharacterized protein</fullName>
    </submittedName>
</protein>
<name>A0ACD5UDA5_AVESA</name>
<evidence type="ECO:0000313" key="1">
    <source>
        <dbReference type="EnsemblPlants" id="AVESA.00010b.r2.2AG0232810.1.CDS"/>
    </source>
</evidence>
<sequence length="937" mass="103526">MVAPLWLFLLCLTGGVLVHGQGTPDTTGFISIDCGLSEQSSYVDDASKLPYSSDDGFIDDGSNYNVSAEYTDKAYSRLYPQVLNLRSFPGPPGRRGCYTLSSFMAGTSKYMVRATFMYGNYDGLNKPPVFDLYLGVNFWKTVNISKPDMLDVGEIIAYIPGDSVQVCLVNTGSGTPFISSLELRPLKDTLYPLANLTQGLSLIGRYNFGGGDYVIRYPNDTYDRVWVPWTNQEWFTISTTMKVAMPVEDRRKPNYDVPSAVMQTAVTPRNTTKNVIWFPWTAQPNHAYPKPGLLPVLYFAEVELVDSKHERMFFVSAQRNSSWLLLGNFDYLVADVEYKDAPFPFVSPEDNYIMLKSANATALRPLFNINGTVLPPFINAAELFSPVSTADVGTDAQDVSAITAIKTKYQMKKNWVGDPCAPRTLVWDGLNCSYPISRPHRITSLNMSFGGLSGDISSYFANLRAIQYLDLSHNKLTGSIPDGLSQLPSLVLLDLTGNDLNGMIPFGLLIRIQDGNLTLRYEDNPNLCSNSSSCRPSKKNQNSKISTYIYVLIVAAVVVGGLVVLLLFLMRGNQVPTNQKNEEKVQTLSHNRRFTYTELKVIISNFQRVLGEGGFGLVFDGFLEDGIRVAVKLRSQSSNQGVREFLTEAQNLTGIHHRNLVTLIGYCNDGEYMALVYEHMSKGDLQDKLRGRDGSDGCLTWRQRVHIILESAQGLEYLHKACSPPFIHRDVKTSNILLDANLKAKVADFGLMRAFNHDGDTHVSTARVVGTPGYLAPEYATALELTEKSDVYSFGVVLLEVITGQPPFVQTPQAQPTHIIKWVQQRLSSGDIEGVVDACMQGEYDVNSVWKVADLALECTTRTPEQRPTMTRVVAQLLECLELEESRAILYTGCSSDPSSSSPMYATDQSSSSDVAHSSMGANSGRTSTMASGPAAR</sequence>
<accession>A0ACD5UDA5</accession>
<reference evidence="1" key="2">
    <citation type="submission" date="2025-09" db="UniProtKB">
        <authorList>
            <consortium name="EnsemblPlants"/>
        </authorList>
    </citation>
    <scope>IDENTIFICATION</scope>
</reference>
<dbReference type="EnsemblPlants" id="AVESA.00010b.r2.2AG0232810.1">
    <property type="protein sequence ID" value="AVESA.00010b.r2.2AG0232810.1.CDS"/>
    <property type="gene ID" value="AVESA.00010b.r2.2AG0232810"/>
</dbReference>
<dbReference type="Proteomes" id="UP001732700">
    <property type="component" value="Chromosome 2A"/>
</dbReference>
<organism evidence="1 2">
    <name type="scientific">Avena sativa</name>
    <name type="common">Oat</name>
    <dbReference type="NCBI Taxonomy" id="4498"/>
    <lineage>
        <taxon>Eukaryota</taxon>
        <taxon>Viridiplantae</taxon>
        <taxon>Streptophyta</taxon>
        <taxon>Embryophyta</taxon>
        <taxon>Tracheophyta</taxon>
        <taxon>Spermatophyta</taxon>
        <taxon>Magnoliopsida</taxon>
        <taxon>Liliopsida</taxon>
        <taxon>Poales</taxon>
        <taxon>Poaceae</taxon>
        <taxon>BOP clade</taxon>
        <taxon>Pooideae</taxon>
        <taxon>Poodae</taxon>
        <taxon>Poeae</taxon>
        <taxon>Poeae Chloroplast Group 1 (Aveneae type)</taxon>
        <taxon>Aveninae</taxon>
        <taxon>Avena</taxon>
    </lineage>
</organism>
<proteinExistence type="predicted"/>
<keyword evidence="2" id="KW-1185">Reference proteome</keyword>
<evidence type="ECO:0000313" key="2">
    <source>
        <dbReference type="Proteomes" id="UP001732700"/>
    </source>
</evidence>